<evidence type="ECO:0000256" key="3">
    <source>
        <dbReference type="ARBA" id="ARBA00023295"/>
    </source>
</evidence>
<dbReference type="GO" id="GO:0005975">
    <property type="term" value="P:carbohydrate metabolic process"/>
    <property type="evidence" value="ECO:0007669"/>
    <property type="project" value="InterPro"/>
</dbReference>
<dbReference type="InterPro" id="IPR011050">
    <property type="entry name" value="Pectin_lyase_fold/virulence"/>
</dbReference>
<feature type="signal peptide" evidence="5">
    <location>
        <begin position="1"/>
        <end position="26"/>
    </location>
</feature>
<keyword evidence="3 4" id="KW-0326">Glycosidase</keyword>
<protein>
    <submittedName>
        <fullName evidence="6">Uncharacterized protein</fullName>
    </submittedName>
</protein>
<organism evidence="6 7">
    <name type="scientific">Eragrostis curvula</name>
    <name type="common">weeping love grass</name>
    <dbReference type="NCBI Taxonomy" id="38414"/>
    <lineage>
        <taxon>Eukaryota</taxon>
        <taxon>Viridiplantae</taxon>
        <taxon>Streptophyta</taxon>
        <taxon>Embryophyta</taxon>
        <taxon>Tracheophyta</taxon>
        <taxon>Spermatophyta</taxon>
        <taxon>Magnoliopsida</taxon>
        <taxon>Liliopsida</taxon>
        <taxon>Poales</taxon>
        <taxon>Poaceae</taxon>
        <taxon>PACMAD clade</taxon>
        <taxon>Chloridoideae</taxon>
        <taxon>Eragrostideae</taxon>
        <taxon>Eragrostidinae</taxon>
        <taxon>Eragrostis</taxon>
    </lineage>
</organism>
<dbReference type="SUPFAM" id="SSF51126">
    <property type="entry name" value="Pectin lyase-like"/>
    <property type="match status" value="1"/>
</dbReference>
<keyword evidence="7" id="KW-1185">Reference proteome</keyword>
<sequence length="212" mass="23042">MCMARSSWWWPCLLAAVLCAAGGAAAQETCAGAVPTPPQRGARVSVTDFGGVSDGRTLNTAAFSRAVASIERRHAPGGATLYVPPGVWLTGPFNLTSRMTLFLARGAVIRATQDTSRWPLVEPLPSYGRGRELPGGRYISLIQGNDLHDVVITGENGTIDGQGNVWWDMWKKGTLPYTRPHLLELRSSSDIIISNIVFHDSPSWNIHPVYCR</sequence>
<comment type="similarity">
    <text evidence="1 4">Belongs to the glycosyl hydrolase 28 family.</text>
</comment>
<feature type="chain" id="PRO_5023920556" evidence="5">
    <location>
        <begin position="27"/>
        <end position="212"/>
    </location>
</feature>
<name>A0A5J9SW48_9POAL</name>
<keyword evidence="2 4" id="KW-0378">Hydrolase</keyword>
<dbReference type="Proteomes" id="UP000324897">
    <property type="component" value="Unassembled WGS sequence"/>
</dbReference>
<feature type="non-terminal residue" evidence="6">
    <location>
        <position position="1"/>
    </location>
</feature>
<dbReference type="OrthoDB" id="187139at2759"/>
<evidence type="ECO:0000256" key="1">
    <source>
        <dbReference type="ARBA" id="ARBA00008834"/>
    </source>
</evidence>
<dbReference type="Pfam" id="PF00295">
    <property type="entry name" value="Glyco_hydro_28"/>
    <property type="match status" value="1"/>
</dbReference>
<evidence type="ECO:0000256" key="5">
    <source>
        <dbReference type="SAM" id="SignalP"/>
    </source>
</evidence>
<gene>
    <name evidence="6" type="ORF">EJB05_51251</name>
</gene>
<evidence type="ECO:0000256" key="2">
    <source>
        <dbReference type="ARBA" id="ARBA00022801"/>
    </source>
</evidence>
<dbReference type="PANTHER" id="PTHR31339">
    <property type="entry name" value="PECTIN LYASE-RELATED"/>
    <property type="match status" value="1"/>
</dbReference>
<dbReference type="EMBL" id="RWGY01000206">
    <property type="protein sequence ID" value="TVU03220.1"/>
    <property type="molecule type" value="Genomic_DNA"/>
</dbReference>
<dbReference type="AlphaFoldDB" id="A0A5J9SW48"/>
<dbReference type="Gene3D" id="2.160.20.10">
    <property type="entry name" value="Single-stranded right-handed beta-helix, Pectin lyase-like"/>
    <property type="match status" value="1"/>
</dbReference>
<dbReference type="InterPro" id="IPR000743">
    <property type="entry name" value="Glyco_hydro_28"/>
</dbReference>
<evidence type="ECO:0000256" key="4">
    <source>
        <dbReference type="RuleBase" id="RU361169"/>
    </source>
</evidence>
<dbReference type="GO" id="GO:0004650">
    <property type="term" value="F:polygalacturonase activity"/>
    <property type="evidence" value="ECO:0007669"/>
    <property type="project" value="InterPro"/>
</dbReference>
<evidence type="ECO:0000313" key="7">
    <source>
        <dbReference type="Proteomes" id="UP000324897"/>
    </source>
</evidence>
<dbReference type="InterPro" id="IPR012334">
    <property type="entry name" value="Pectin_lyas_fold"/>
</dbReference>
<keyword evidence="5" id="KW-0732">Signal</keyword>
<accession>A0A5J9SW48</accession>
<proteinExistence type="inferred from homology"/>
<dbReference type="InterPro" id="IPR051801">
    <property type="entry name" value="GH28_Enzymes"/>
</dbReference>
<dbReference type="PANTHER" id="PTHR31339:SF16">
    <property type="entry name" value="OS01G0618900 PROTEIN"/>
    <property type="match status" value="1"/>
</dbReference>
<reference evidence="6 7" key="1">
    <citation type="journal article" date="2019" name="Sci. Rep.">
        <title>A high-quality genome of Eragrostis curvula grass provides insights into Poaceae evolution and supports new strategies to enhance forage quality.</title>
        <authorList>
            <person name="Carballo J."/>
            <person name="Santos B.A.C.M."/>
            <person name="Zappacosta D."/>
            <person name="Garbus I."/>
            <person name="Selva J.P."/>
            <person name="Gallo C.A."/>
            <person name="Diaz A."/>
            <person name="Albertini E."/>
            <person name="Caccamo M."/>
            <person name="Echenique V."/>
        </authorList>
    </citation>
    <scope>NUCLEOTIDE SEQUENCE [LARGE SCALE GENOMIC DNA]</scope>
    <source>
        <strain evidence="7">cv. Victoria</strain>
        <tissue evidence="6">Leaf</tissue>
    </source>
</reference>
<evidence type="ECO:0000313" key="6">
    <source>
        <dbReference type="EMBL" id="TVU03220.1"/>
    </source>
</evidence>
<comment type="caution">
    <text evidence="6">The sequence shown here is derived from an EMBL/GenBank/DDBJ whole genome shotgun (WGS) entry which is preliminary data.</text>
</comment>
<dbReference type="Gramene" id="TVU03220">
    <property type="protein sequence ID" value="TVU03220"/>
    <property type="gene ID" value="EJB05_51251"/>
</dbReference>